<dbReference type="InterPro" id="IPR003489">
    <property type="entry name" value="RHF/RaiA"/>
</dbReference>
<dbReference type="Pfam" id="PF02482">
    <property type="entry name" value="Ribosomal_S30AE"/>
    <property type="match status" value="1"/>
</dbReference>
<dbReference type="CDD" id="cd00552">
    <property type="entry name" value="RaiA"/>
    <property type="match status" value="1"/>
</dbReference>
<dbReference type="InterPro" id="IPR012340">
    <property type="entry name" value="NA-bd_OB-fold"/>
</dbReference>
<dbReference type="Pfam" id="PF00313">
    <property type="entry name" value="CSD"/>
    <property type="match status" value="1"/>
</dbReference>
<evidence type="ECO:0000313" key="2">
    <source>
        <dbReference type="EMBL" id="OIQ81973.1"/>
    </source>
</evidence>
<dbReference type="EMBL" id="MLJW01000859">
    <property type="protein sequence ID" value="OIQ81973.1"/>
    <property type="molecule type" value="Genomic_DNA"/>
</dbReference>
<protein>
    <submittedName>
        <fullName evidence="2">Cold shock protein CspD</fullName>
    </submittedName>
</protein>
<sequence>MQVEPCITFRNIQRSPAVEAKVLERVERLDWLFPNLTSCRVMIEAHHRHQQQGNLFHVRVDVTAPSHELVANREPGKHHAHEDVYVAIRDAFDAMDRQVEDLARLMRADVKKHDVPPHGQVSELVPEADYGRILASDGRSVYFHRNSVCGDRYEELRVGSEVRFIEVSGEQGPQASAVLVVGKHHIVGS</sequence>
<comment type="caution">
    <text evidence="2">The sequence shown here is derived from an EMBL/GenBank/DDBJ whole genome shotgun (WGS) entry which is preliminary data.</text>
</comment>
<dbReference type="SUPFAM" id="SSF69754">
    <property type="entry name" value="Ribosome binding protein Y (YfiA homologue)"/>
    <property type="match status" value="1"/>
</dbReference>
<dbReference type="AlphaFoldDB" id="A0A1J5R1D7"/>
<dbReference type="InterPro" id="IPR002059">
    <property type="entry name" value="CSP_DNA-bd"/>
</dbReference>
<dbReference type="Gene3D" id="3.30.160.100">
    <property type="entry name" value="Ribosome hibernation promotion factor-like"/>
    <property type="match status" value="1"/>
</dbReference>
<dbReference type="InterPro" id="IPR036567">
    <property type="entry name" value="RHF-like"/>
</dbReference>
<accession>A0A1J5R1D7</accession>
<gene>
    <name evidence="2" type="primary">cspD_2</name>
    <name evidence="2" type="ORF">GALL_362480</name>
</gene>
<feature type="domain" description="CSD" evidence="1">
    <location>
        <begin position="119"/>
        <end position="179"/>
    </location>
</feature>
<organism evidence="2">
    <name type="scientific">mine drainage metagenome</name>
    <dbReference type="NCBI Taxonomy" id="410659"/>
    <lineage>
        <taxon>unclassified sequences</taxon>
        <taxon>metagenomes</taxon>
        <taxon>ecological metagenomes</taxon>
    </lineage>
</organism>
<name>A0A1J5R1D7_9ZZZZ</name>
<dbReference type="Gene3D" id="2.40.50.140">
    <property type="entry name" value="Nucleic acid-binding proteins"/>
    <property type="match status" value="1"/>
</dbReference>
<dbReference type="SUPFAM" id="SSF50249">
    <property type="entry name" value="Nucleic acid-binding proteins"/>
    <property type="match status" value="1"/>
</dbReference>
<dbReference type="GO" id="GO:0003676">
    <property type="term" value="F:nucleic acid binding"/>
    <property type="evidence" value="ECO:0007669"/>
    <property type="project" value="InterPro"/>
</dbReference>
<proteinExistence type="predicted"/>
<evidence type="ECO:0000259" key="1">
    <source>
        <dbReference type="Pfam" id="PF00313"/>
    </source>
</evidence>
<reference evidence="2" key="1">
    <citation type="submission" date="2016-10" db="EMBL/GenBank/DDBJ databases">
        <title>Sequence of Gallionella enrichment culture.</title>
        <authorList>
            <person name="Poehlein A."/>
            <person name="Muehling M."/>
            <person name="Daniel R."/>
        </authorList>
    </citation>
    <scope>NUCLEOTIDE SEQUENCE</scope>
</reference>